<evidence type="ECO:0000256" key="1">
    <source>
        <dbReference type="ARBA" id="ARBA00022801"/>
    </source>
</evidence>
<protein>
    <submittedName>
        <fullName evidence="4">Alpha/beta hydrolase</fullName>
    </submittedName>
</protein>
<dbReference type="PANTHER" id="PTHR48081:SF13">
    <property type="entry name" value="ALPHA_BETA HYDROLASE"/>
    <property type="match status" value="1"/>
</dbReference>
<feature type="compositionally biased region" description="Low complexity" evidence="2">
    <location>
        <begin position="38"/>
        <end position="51"/>
    </location>
</feature>
<dbReference type="PANTHER" id="PTHR48081">
    <property type="entry name" value="AB HYDROLASE SUPERFAMILY PROTEIN C4A8.06C"/>
    <property type="match status" value="1"/>
</dbReference>
<dbReference type="InterPro" id="IPR029058">
    <property type="entry name" value="AB_hydrolase_fold"/>
</dbReference>
<dbReference type="GO" id="GO:0016787">
    <property type="term" value="F:hydrolase activity"/>
    <property type="evidence" value="ECO:0007669"/>
    <property type="project" value="UniProtKB-KW"/>
</dbReference>
<reference evidence="4" key="1">
    <citation type="submission" date="2020-12" db="EMBL/GenBank/DDBJ databases">
        <title>Genomic characterization of non-nitrogen-fixing Frankia strains.</title>
        <authorList>
            <person name="Carlos-Shanley C."/>
            <person name="Guerra T."/>
            <person name="Hahn D."/>
        </authorList>
    </citation>
    <scope>NUCLEOTIDE SEQUENCE</scope>
    <source>
        <strain evidence="4">CN6</strain>
    </source>
</reference>
<dbReference type="Gene3D" id="3.40.50.1820">
    <property type="entry name" value="alpha/beta hydrolase"/>
    <property type="match status" value="1"/>
</dbReference>
<gene>
    <name evidence="4" type="ORF">I7412_17470</name>
</gene>
<evidence type="ECO:0000259" key="3">
    <source>
        <dbReference type="Pfam" id="PF20434"/>
    </source>
</evidence>
<evidence type="ECO:0000256" key="2">
    <source>
        <dbReference type="SAM" id="MobiDB-lite"/>
    </source>
</evidence>
<dbReference type="RefSeq" id="WP_203004899.1">
    <property type="nucleotide sequence ID" value="NZ_JADWYU010000137.1"/>
</dbReference>
<feature type="region of interest" description="Disordered" evidence="2">
    <location>
        <begin position="38"/>
        <end position="69"/>
    </location>
</feature>
<evidence type="ECO:0000313" key="5">
    <source>
        <dbReference type="Proteomes" id="UP000604475"/>
    </source>
</evidence>
<accession>A0A937RM54</accession>
<feature type="domain" description="BD-FAE-like" evidence="3">
    <location>
        <begin position="90"/>
        <end position="310"/>
    </location>
</feature>
<comment type="caution">
    <text evidence="4">The sequence shown here is derived from an EMBL/GenBank/DDBJ whole genome shotgun (WGS) entry which is preliminary data.</text>
</comment>
<dbReference type="InterPro" id="IPR050300">
    <property type="entry name" value="GDXG_lipolytic_enzyme"/>
</dbReference>
<keyword evidence="1 4" id="KW-0378">Hydrolase</keyword>
<dbReference type="EMBL" id="JAEACQ010000197">
    <property type="protein sequence ID" value="MBL7628913.1"/>
    <property type="molecule type" value="Genomic_DNA"/>
</dbReference>
<evidence type="ECO:0000313" key="4">
    <source>
        <dbReference type="EMBL" id="MBL7628913.1"/>
    </source>
</evidence>
<sequence length="349" mass="35988">MRGGRRGGTVSRAWSGRARLLAGGLALAGAVAGCSGKDAGAGPATAPTGDGVAVGERDPNGDAGIPANDPAGMRRDLDLAYGTGSSARRLDLYRPASTPAGGLPLVVVIHGGAFQYGDKRDMAVHVRALVARGYAVASLNYRMAPAATFPAAVVDVKGAVRWLRANADRYGLDPDRFAALGESAGAYLATMLGVSADRSFPEDAELGNTDVPSAVRAVVHLYGPVSFLTMDDEVRANPACKPGDASHDAAGSPESLFLGRQITTAPGLVAAANPVTYLDRDRALPRFLVEHGRVDCTVPYQQSAGLADALRAAGATVSLNLLDGRGHSDTFPLAERYPGILAFLADALR</sequence>
<dbReference type="InterPro" id="IPR049492">
    <property type="entry name" value="BD-FAE-like_dom"/>
</dbReference>
<organism evidence="4 5">
    <name type="scientific">Frankia nepalensis</name>
    <dbReference type="NCBI Taxonomy" id="1836974"/>
    <lineage>
        <taxon>Bacteria</taxon>
        <taxon>Bacillati</taxon>
        <taxon>Actinomycetota</taxon>
        <taxon>Actinomycetes</taxon>
        <taxon>Frankiales</taxon>
        <taxon>Frankiaceae</taxon>
        <taxon>Frankia</taxon>
    </lineage>
</organism>
<proteinExistence type="predicted"/>
<dbReference type="PROSITE" id="PS51257">
    <property type="entry name" value="PROKAR_LIPOPROTEIN"/>
    <property type="match status" value="1"/>
</dbReference>
<dbReference type="AlphaFoldDB" id="A0A937RM54"/>
<dbReference type="Proteomes" id="UP000604475">
    <property type="component" value="Unassembled WGS sequence"/>
</dbReference>
<dbReference type="Pfam" id="PF20434">
    <property type="entry name" value="BD-FAE"/>
    <property type="match status" value="1"/>
</dbReference>
<keyword evidence="5" id="KW-1185">Reference proteome</keyword>
<name>A0A937RM54_9ACTN</name>
<dbReference type="SUPFAM" id="SSF53474">
    <property type="entry name" value="alpha/beta-Hydrolases"/>
    <property type="match status" value="1"/>
</dbReference>